<dbReference type="Pfam" id="PF20204">
    <property type="entry name" value="DUF6566"/>
    <property type="match status" value="1"/>
</dbReference>
<evidence type="ECO:0000259" key="1">
    <source>
        <dbReference type="Pfam" id="PF20204"/>
    </source>
</evidence>
<keyword evidence="3" id="KW-1185">Reference proteome</keyword>
<gene>
    <name evidence="2" type="ORF">AWB75_06730</name>
</gene>
<organism evidence="2 3">
    <name type="scientific">Caballeronia catudaia</name>
    <dbReference type="NCBI Taxonomy" id="1777136"/>
    <lineage>
        <taxon>Bacteria</taxon>
        <taxon>Pseudomonadati</taxon>
        <taxon>Pseudomonadota</taxon>
        <taxon>Betaproteobacteria</taxon>
        <taxon>Burkholderiales</taxon>
        <taxon>Burkholderiaceae</taxon>
        <taxon>Caballeronia</taxon>
    </lineage>
</organism>
<comment type="caution">
    <text evidence="2">The sequence shown here is derived from an EMBL/GenBank/DDBJ whole genome shotgun (WGS) entry which is preliminary data.</text>
</comment>
<evidence type="ECO:0000313" key="3">
    <source>
        <dbReference type="Proteomes" id="UP000054870"/>
    </source>
</evidence>
<evidence type="ECO:0000313" key="2">
    <source>
        <dbReference type="EMBL" id="SAK93853.1"/>
    </source>
</evidence>
<dbReference type="InterPro" id="IPR046696">
    <property type="entry name" value="DUF6566"/>
</dbReference>
<feature type="domain" description="DUF6566" evidence="1">
    <location>
        <begin position="4"/>
        <end position="71"/>
    </location>
</feature>
<dbReference type="EMBL" id="FCOF02000067">
    <property type="protein sequence ID" value="SAK93853.1"/>
    <property type="molecule type" value="Genomic_DNA"/>
</dbReference>
<dbReference type="Proteomes" id="UP000054870">
    <property type="component" value="Unassembled WGS sequence"/>
</dbReference>
<proteinExistence type="predicted"/>
<protein>
    <recommendedName>
        <fullName evidence="1">DUF6566 domain-containing protein</fullName>
    </recommendedName>
</protein>
<dbReference type="AlphaFoldDB" id="A0A158DHA4"/>
<reference evidence="2" key="1">
    <citation type="submission" date="2016-01" db="EMBL/GenBank/DDBJ databases">
        <authorList>
            <person name="Peeters C."/>
        </authorList>
    </citation>
    <scope>NUCLEOTIDE SEQUENCE [LARGE SCALE GENOMIC DNA]</scope>
    <source>
        <strain evidence="2">LMG 29318</strain>
    </source>
</reference>
<name>A0A158DHA4_9BURK</name>
<dbReference type="RefSeq" id="WP_200823076.1">
    <property type="nucleotide sequence ID" value="NZ_FCOF02000067.1"/>
</dbReference>
<sequence>MRVGMDAFMGFNFVVEVHQNERGAWFAKIEFSRDGRPLVDVFPRTTQPEWLTDEEAIRDGIEWARRTLMQQSGRPSHSWVASRARAYVWARSEVDRHPDGTTFHNGL</sequence>
<accession>A0A158DHA4</accession>